<evidence type="ECO:0000313" key="1">
    <source>
        <dbReference type="EMBL" id="CAI5439468.1"/>
    </source>
</evidence>
<name>A0A9P1I786_9PELO</name>
<dbReference type="Proteomes" id="UP001152747">
    <property type="component" value="Unassembled WGS sequence"/>
</dbReference>
<keyword evidence="2" id="KW-1185">Reference proteome</keyword>
<comment type="caution">
    <text evidence="1">The sequence shown here is derived from an EMBL/GenBank/DDBJ whole genome shotgun (WGS) entry which is preliminary data.</text>
</comment>
<protein>
    <submittedName>
        <fullName evidence="1">Uncharacterized protein</fullName>
    </submittedName>
</protein>
<dbReference type="EMBL" id="CANHGI010000001">
    <property type="protein sequence ID" value="CAI5439468.1"/>
    <property type="molecule type" value="Genomic_DNA"/>
</dbReference>
<proteinExistence type="predicted"/>
<gene>
    <name evidence="1" type="ORF">CAMP_LOCUS2105</name>
</gene>
<evidence type="ECO:0000313" key="2">
    <source>
        <dbReference type="Proteomes" id="UP001152747"/>
    </source>
</evidence>
<organism evidence="1 2">
    <name type="scientific">Caenorhabditis angaria</name>
    <dbReference type="NCBI Taxonomy" id="860376"/>
    <lineage>
        <taxon>Eukaryota</taxon>
        <taxon>Metazoa</taxon>
        <taxon>Ecdysozoa</taxon>
        <taxon>Nematoda</taxon>
        <taxon>Chromadorea</taxon>
        <taxon>Rhabditida</taxon>
        <taxon>Rhabditina</taxon>
        <taxon>Rhabditomorpha</taxon>
        <taxon>Rhabditoidea</taxon>
        <taxon>Rhabditidae</taxon>
        <taxon>Peloderinae</taxon>
        <taxon>Caenorhabditis</taxon>
    </lineage>
</organism>
<accession>A0A9P1I786</accession>
<sequence>MFFFRKPLNLNKWPAINEAEETFQDGIKELEKYNNDGVRTLREIRKLGANLKNNQHCSMIEKLMDSYAEQAQEKCNEIIGRINEYKTNLIALIDRTISINDSNLTETERLKLSQEMRKYQSIVIKSLDYGESVNRIMHPEKLMAEILKFIAECLKTIRGQLEMCSCDQ</sequence>
<dbReference type="AlphaFoldDB" id="A0A9P1I786"/>
<reference evidence="1" key="1">
    <citation type="submission" date="2022-11" db="EMBL/GenBank/DDBJ databases">
        <authorList>
            <person name="Kikuchi T."/>
        </authorList>
    </citation>
    <scope>NUCLEOTIDE SEQUENCE</scope>
    <source>
        <strain evidence="1">PS1010</strain>
    </source>
</reference>